<dbReference type="OrthoDB" id="154054at2"/>
<dbReference type="Pfam" id="PF04203">
    <property type="entry name" value="Sortase"/>
    <property type="match status" value="1"/>
</dbReference>
<dbReference type="InterPro" id="IPR005754">
    <property type="entry name" value="Sortase"/>
</dbReference>
<protein>
    <submittedName>
        <fullName evidence="4">Putative fimbrial associated sortase</fullName>
    </submittedName>
</protein>
<evidence type="ECO:0000256" key="1">
    <source>
        <dbReference type="ARBA" id="ARBA00022801"/>
    </source>
</evidence>
<evidence type="ECO:0000256" key="2">
    <source>
        <dbReference type="PIRSR" id="PIRSR605754-1"/>
    </source>
</evidence>
<feature type="active site" description="Proton donor/acceptor" evidence="2">
    <location>
        <position position="137"/>
    </location>
</feature>
<gene>
    <name evidence="4" type="ORF">E6C60_0514</name>
</gene>
<dbReference type="InterPro" id="IPR042000">
    <property type="entry name" value="Sortase_D_2"/>
</dbReference>
<sequence length="217" mass="23387">MRSRRRFVTAGIFTMLAGLVTLVQVLHTTSETDRIQKDLKAAVYHEQVYENPQASQSHPRAVSEKPGIARTQSASVAAPKEIQGVATAAEGVLKYPSIGVDAAVVSGVSEEELNHALGIMGEDVPGTDGSHAVIAGHRSGITGKFFNTLHQAREGDVFSYHTSEGVLRYKVVSLQVVTPDKIDAVRPVPGESRMTLVTCYPNYSNAYRLLVTGIQVD</sequence>
<evidence type="ECO:0000313" key="5">
    <source>
        <dbReference type="Proteomes" id="UP000300879"/>
    </source>
</evidence>
<evidence type="ECO:0000256" key="3">
    <source>
        <dbReference type="SAM" id="MobiDB-lite"/>
    </source>
</evidence>
<evidence type="ECO:0000313" key="4">
    <source>
        <dbReference type="EMBL" id="QCT01237.1"/>
    </source>
</evidence>
<proteinExistence type="predicted"/>
<keyword evidence="1" id="KW-0378">Hydrolase</keyword>
<dbReference type="RefSeq" id="WP_138224322.1">
    <property type="nucleotide sequence ID" value="NZ_CP040396.1"/>
</dbReference>
<reference evidence="4 5" key="1">
    <citation type="submission" date="2019-05" db="EMBL/GenBank/DDBJ databases">
        <authorList>
            <person name="Chen C."/>
        </authorList>
    </citation>
    <scope>NUCLEOTIDE SEQUENCE [LARGE SCALE GENOMIC DNA]</scope>
    <source>
        <strain evidence="4 5">HB172198</strain>
    </source>
</reference>
<accession>A0A4P8XFM2</accession>
<dbReference type="Proteomes" id="UP000300879">
    <property type="component" value="Chromosome"/>
</dbReference>
<dbReference type="InterPro" id="IPR023365">
    <property type="entry name" value="Sortase_dom-sf"/>
</dbReference>
<keyword evidence="5" id="KW-1185">Reference proteome</keyword>
<dbReference type="KEGG" id="palo:E6C60_0514"/>
<feature type="region of interest" description="Disordered" evidence="3">
    <location>
        <begin position="50"/>
        <end position="75"/>
    </location>
</feature>
<name>A0A4P8XFM2_9BACL</name>
<dbReference type="SUPFAM" id="SSF63817">
    <property type="entry name" value="Sortase"/>
    <property type="match status" value="1"/>
</dbReference>
<dbReference type="Gene3D" id="2.40.260.10">
    <property type="entry name" value="Sortase"/>
    <property type="match status" value="1"/>
</dbReference>
<dbReference type="EMBL" id="CP040396">
    <property type="protein sequence ID" value="QCT01237.1"/>
    <property type="molecule type" value="Genomic_DNA"/>
</dbReference>
<dbReference type="AlphaFoldDB" id="A0A4P8XFM2"/>
<feature type="active site" description="Acyl-thioester intermediate" evidence="2">
    <location>
        <position position="199"/>
    </location>
</feature>
<dbReference type="GO" id="GO:0016787">
    <property type="term" value="F:hydrolase activity"/>
    <property type="evidence" value="ECO:0007669"/>
    <property type="project" value="UniProtKB-KW"/>
</dbReference>
<dbReference type="CDD" id="cd06166">
    <property type="entry name" value="Sortase_D_2"/>
    <property type="match status" value="1"/>
</dbReference>
<dbReference type="NCBIfam" id="TIGR01076">
    <property type="entry name" value="sortase_fam"/>
    <property type="match status" value="1"/>
</dbReference>
<organism evidence="4 5">
    <name type="scientific">Paenibacillus algicola</name>
    <dbReference type="NCBI Taxonomy" id="2565926"/>
    <lineage>
        <taxon>Bacteria</taxon>
        <taxon>Bacillati</taxon>
        <taxon>Bacillota</taxon>
        <taxon>Bacilli</taxon>
        <taxon>Bacillales</taxon>
        <taxon>Paenibacillaceae</taxon>
        <taxon>Paenibacillus</taxon>
    </lineage>
</organism>